<dbReference type="EMBL" id="CP116346">
    <property type="protein sequence ID" value="WIT11357.1"/>
    <property type="molecule type" value="Genomic_DNA"/>
</dbReference>
<dbReference type="KEGG" id="pais:PFX98_21050"/>
<dbReference type="RefSeq" id="WP_285232439.1">
    <property type="nucleotide sequence ID" value="NZ_CP116346.1"/>
</dbReference>
<dbReference type="Pfam" id="PF07589">
    <property type="entry name" value="PEP-CTERM"/>
    <property type="match status" value="1"/>
</dbReference>
<dbReference type="AlphaFoldDB" id="A0AA95NEG5"/>
<feature type="chain" id="PRO_5041707603" evidence="1">
    <location>
        <begin position="26"/>
        <end position="251"/>
    </location>
</feature>
<sequence>MSKLSTTIKALVAAAAVVGATAASATPIVGSANFSFGFVKVTVGNIDWNPSINPPPNVVKTYGTFFTSGGGNSGSFAAGAMAGLTTGEVQDMSSFPIPDANNVPIGFGLTTDFLKFAAQPGWSFDVRWLAAGNIAGAPYFLTQLGDNVSATISMNGIACDTGGDSVCDATDDKTQWTGIFSAQYTNTTIAAMQAALLGPDGIPFTGDDGALDNNTWSATIEARAIPEPATLGLVGLALAGLGLTARRRKAA</sequence>
<accession>A0AA95NEG5</accession>
<name>A0AA95NEG5_9BURK</name>
<evidence type="ECO:0000256" key="1">
    <source>
        <dbReference type="SAM" id="SignalP"/>
    </source>
</evidence>
<dbReference type="Proteomes" id="UP001177769">
    <property type="component" value="Chromosome"/>
</dbReference>
<evidence type="ECO:0000313" key="3">
    <source>
        <dbReference type="EMBL" id="WIT11357.1"/>
    </source>
</evidence>
<proteinExistence type="predicted"/>
<organism evidence="3 4">
    <name type="scientific">Paucibacter sediminis</name>
    <dbReference type="NCBI Taxonomy" id="3019553"/>
    <lineage>
        <taxon>Bacteria</taxon>
        <taxon>Pseudomonadati</taxon>
        <taxon>Pseudomonadota</taxon>
        <taxon>Betaproteobacteria</taxon>
        <taxon>Burkholderiales</taxon>
        <taxon>Sphaerotilaceae</taxon>
        <taxon>Roseateles</taxon>
    </lineage>
</organism>
<evidence type="ECO:0000259" key="2">
    <source>
        <dbReference type="Pfam" id="PF07589"/>
    </source>
</evidence>
<dbReference type="NCBIfam" id="TIGR02595">
    <property type="entry name" value="PEP_CTERM"/>
    <property type="match status" value="1"/>
</dbReference>
<dbReference type="InterPro" id="IPR013424">
    <property type="entry name" value="Ice-binding_C"/>
</dbReference>
<feature type="domain" description="Ice-binding protein C-terminal" evidence="2">
    <location>
        <begin position="224"/>
        <end position="248"/>
    </location>
</feature>
<gene>
    <name evidence="3" type="ORF">PFX98_21050</name>
</gene>
<evidence type="ECO:0000313" key="4">
    <source>
        <dbReference type="Proteomes" id="UP001177769"/>
    </source>
</evidence>
<keyword evidence="1" id="KW-0732">Signal</keyword>
<feature type="signal peptide" evidence="1">
    <location>
        <begin position="1"/>
        <end position="25"/>
    </location>
</feature>
<reference evidence="3" key="1">
    <citation type="submission" date="2023-01" db="EMBL/GenBank/DDBJ databases">
        <title>Whole genome sequence of Paucibacter sp. S2-9 isolated from pond sediment.</title>
        <authorList>
            <person name="Jung J.Y."/>
        </authorList>
    </citation>
    <scope>NUCLEOTIDE SEQUENCE</scope>
    <source>
        <strain evidence="3">S2-9</strain>
    </source>
</reference>
<keyword evidence="4" id="KW-1185">Reference proteome</keyword>
<protein>
    <submittedName>
        <fullName evidence="3">PEP-CTERM sorting domain-containing protein</fullName>
    </submittedName>
</protein>